<dbReference type="STRING" id="364199.SAMN04489858_10710"/>
<evidence type="ECO:0000313" key="10">
    <source>
        <dbReference type="EMBL" id="SET60490.1"/>
    </source>
</evidence>
<evidence type="ECO:0000313" key="11">
    <source>
        <dbReference type="Proteomes" id="UP000199180"/>
    </source>
</evidence>
<dbReference type="EC" id="2.4.1.255" evidence="3"/>
<dbReference type="Pfam" id="PF13432">
    <property type="entry name" value="TPR_16"/>
    <property type="match status" value="2"/>
</dbReference>
<keyword evidence="5 10" id="KW-0808">Transferase</keyword>
<evidence type="ECO:0000256" key="4">
    <source>
        <dbReference type="ARBA" id="ARBA00022676"/>
    </source>
</evidence>
<keyword evidence="11" id="KW-1185">Reference proteome</keyword>
<proteinExistence type="inferred from homology"/>
<gene>
    <name evidence="10" type="ORF">SAMN04489858_10710</name>
</gene>
<evidence type="ECO:0000259" key="9">
    <source>
        <dbReference type="Pfam" id="PF13844"/>
    </source>
</evidence>
<accession>A0A1I0FS78</accession>
<evidence type="ECO:0000256" key="1">
    <source>
        <dbReference type="ARBA" id="ARBA00004922"/>
    </source>
</evidence>
<protein>
    <recommendedName>
        <fullName evidence="3">protein O-GlcNAc transferase</fullName>
        <ecNumber evidence="3">2.4.1.255</ecNumber>
    </recommendedName>
</protein>
<keyword evidence="4" id="KW-0328">Glycosyltransferase</keyword>
<dbReference type="AlphaFoldDB" id="A0A1I0FS78"/>
<dbReference type="SUPFAM" id="SSF48452">
    <property type="entry name" value="TPR-like"/>
    <property type="match status" value="1"/>
</dbReference>
<dbReference type="InterPro" id="IPR011990">
    <property type="entry name" value="TPR-like_helical_dom_sf"/>
</dbReference>
<evidence type="ECO:0000256" key="2">
    <source>
        <dbReference type="ARBA" id="ARBA00005386"/>
    </source>
</evidence>
<dbReference type="PANTHER" id="PTHR44998">
    <property type="match status" value="1"/>
</dbReference>
<dbReference type="InterPro" id="IPR029489">
    <property type="entry name" value="OGT/SEC/SPY_C"/>
</dbReference>
<dbReference type="Gene3D" id="1.25.40.10">
    <property type="entry name" value="Tetratricopeptide repeat domain"/>
    <property type="match status" value="1"/>
</dbReference>
<reference evidence="10 11" key="1">
    <citation type="submission" date="2016-10" db="EMBL/GenBank/DDBJ databases">
        <authorList>
            <person name="de Groot N.N."/>
        </authorList>
    </citation>
    <scope>NUCLEOTIDE SEQUENCE [LARGE SCALE GENOMIC DNA]</scope>
    <source>
        <strain evidence="10 11">DSM 17862</strain>
    </source>
</reference>
<dbReference type="Pfam" id="PF13844">
    <property type="entry name" value="Glyco_transf_41"/>
    <property type="match status" value="2"/>
</dbReference>
<feature type="domain" description="O-GlcNAc transferase C-terminal" evidence="9">
    <location>
        <begin position="275"/>
        <end position="439"/>
    </location>
</feature>
<dbReference type="RefSeq" id="WP_175479878.1">
    <property type="nucleotide sequence ID" value="NZ_FOHO01000007.1"/>
</dbReference>
<feature type="domain" description="O-GlcNAc transferase C-terminal" evidence="9">
    <location>
        <begin position="444"/>
        <end position="632"/>
    </location>
</feature>
<evidence type="ECO:0000256" key="3">
    <source>
        <dbReference type="ARBA" id="ARBA00011970"/>
    </source>
</evidence>
<dbReference type="Gene3D" id="3.40.50.2000">
    <property type="entry name" value="Glycogen Phosphorylase B"/>
    <property type="match status" value="1"/>
</dbReference>
<dbReference type="SUPFAM" id="SSF53756">
    <property type="entry name" value="UDP-Glycosyltransferase/glycogen phosphorylase"/>
    <property type="match status" value="1"/>
</dbReference>
<name>A0A1I0FS78_9RHOB</name>
<dbReference type="InterPro" id="IPR019734">
    <property type="entry name" value="TPR_rpt"/>
</dbReference>
<evidence type="ECO:0000256" key="5">
    <source>
        <dbReference type="ARBA" id="ARBA00022679"/>
    </source>
</evidence>
<comment type="pathway">
    <text evidence="1">Protein modification; protein glycosylation.</text>
</comment>
<evidence type="ECO:0000256" key="7">
    <source>
        <dbReference type="ARBA" id="ARBA00022803"/>
    </source>
</evidence>
<evidence type="ECO:0000256" key="6">
    <source>
        <dbReference type="ARBA" id="ARBA00022737"/>
    </source>
</evidence>
<feature type="repeat" description="TPR" evidence="8">
    <location>
        <begin position="175"/>
        <end position="208"/>
    </location>
</feature>
<dbReference type="EMBL" id="FOHO01000007">
    <property type="protein sequence ID" value="SET60490.1"/>
    <property type="molecule type" value="Genomic_DNA"/>
</dbReference>
<comment type="similarity">
    <text evidence="2">Belongs to the glycosyltransferase 41 family. O-GlcNAc transferase subfamily.</text>
</comment>
<evidence type="ECO:0000256" key="8">
    <source>
        <dbReference type="PROSITE-ProRule" id="PRU00339"/>
    </source>
</evidence>
<organism evidence="10 11">
    <name type="scientific">Paracoccus homiensis</name>
    <dbReference type="NCBI Taxonomy" id="364199"/>
    <lineage>
        <taxon>Bacteria</taxon>
        <taxon>Pseudomonadati</taxon>
        <taxon>Pseudomonadota</taxon>
        <taxon>Alphaproteobacteria</taxon>
        <taxon>Rhodobacterales</taxon>
        <taxon>Paracoccaceae</taxon>
        <taxon>Paracoccus</taxon>
    </lineage>
</organism>
<dbReference type="Proteomes" id="UP000199180">
    <property type="component" value="Unassembled WGS sequence"/>
</dbReference>
<sequence>MAATDMTMQDHLRDLLNAGEFRLALSRAHAALSDQPGNGDLWYLAAAAAQQLGAAELAMNFSLQAVALLPDNAAAHAQLGALCLLQGDPKAAVRCYRQASVLQSRDAAHHAGLGLALWTLRDLPAAEQALQTARRLNPKEAVPRNLLGVVQDAMGNKDAALATWQALAKSAPHYLPARVNLMSTYMARRDYPRALRSCEHAIRLDPQDDDLLTTRIYLKKKIADWSAHDDFRAWRADRATCGKPADPWSLLALADDPAAARQQARAHADSFATLRHRPQPRPADGRIRLGYVTSDVMDHATLHLLTGVLEHHDPSRFEVHLIALNAPDNAAITRRAMAATRVHQLNGQSDDQILDLLRGLHLDIAVDLKGFTQDARPQLFCTGIAPVQINYLGYPGTLAGSGWDYLIADSVLIPPDWRGCYDEAVIYLPDSYQPTDNRRAAPPLTTSRADHGLPDTAVVLCCFNDPYKLSPREFDIWAALLRDSQNTVLWLLASNPWAEQNLRREAAARGLDRDRLIFAPKVPQQAHLERQQHADLFLDSFNYTAHTTASDALWMGLPVLTLQGRQFAARVSASLLTAAGLPDLIAGSVDDYQAKARDLLRNPDRLRALRGRVLTARDTSPLFDTARYTRKLEAGYATTVARCRAGLPPQDIRP</sequence>
<dbReference type="GO" id="GO:0097363">
    <property type="term" value="F:protein O-acetylglucosaminyltransferase activity"/>
    <property type="evidence" value="ECO:0007669"/>
    <property type="project" value="UniProtKB-EC"/>
</dbReference>
<dbReference type="PROSITE" id="PS50005">
    <property type="entry name" value="TPR"/>
    <property type="match status" value="1"/>
</dbReference>
<dbReference type="PANTHER" id="PTHR44998:SF1">
    <property type="entry name" value="UDP-N-ACETYLGLUCOSAMINE--PEPTIDE N-ACETYLGLUCOSAMINYLTRANSFERASE 110 KDA SUBUNIT"/>
    <property type="match status" value="1"/>
</dbReference>
<dbReference type="SMART" id="SM00028">
    <property type="entry name" value="TPR"/>
    <property type="match status" value="5"/>
</dbReference>
<keyword evidence="6" id="KW-0677">Repeat</keyword>
<dbReference type="Gene3D" id="3.40.50.11380">
    <property type="match status" value="1"/>
</dbReference>
<keyword evidence="7 8" id="KW-0802">TPR repeat</keyword>